<accession>A0A2T6B9L0</accession>
<comment type="caution">
    <text evidence="7">The sequence shown here is derived from an EMBL/GenBank/DDBJ whole genome shotgun (WGS) entry which is preliminary data.</text>
</comment>
<reference evidence="7 8" key="1">
    <citation type="submission" date="2018-04" db="EMBL/GenBank/DDBJ databases">
        <title>Genomic Encyclopedia of Archaeal and Bacterial Type Strains, Phase II (KMG-II): from individual species to whole genera.</title>
        <authorList>
            <person name="Goeker M."/>
        </authorList>
    </citation>
    <scope>NUCLEOTIDE SEQUENCE [LARGE SCALE GENOMIC DNA]</scope>
    <source>
        <strain evidence="7 8">DSM 29329</strain>
    </source>
</reference>
<organism evidence="7 8">
    <name type="scientific">Allosediminivita pacifica</name>
    <dbReference type="NCBI Taxonomy" id="1267769"/>
    <lineage>
        <taxon>Bacteria</taxon>
        <taxon>Pseudomonadati</taxon>
        <taxon>Pseudomonadota</taxon>
        <taxon>Alphaproteobacteria</taxon>
        <taxon>Rhodobacterales</taxon>
        <taxon>Paracoccaceae</taxon>
        <taxon>Allosediminivita</taxon>
    </lineage>
</organism>
<dbReference type="PANTHER" id="PTHR43531:SF11">
    <property type="entry name" value="METHYL-ACCEPTING CHEMOTAXIS PROTEIN 3"/>
    <property type="match status" value="1"/>
</dbReference>
<protein>
    <submittedName>
        <fullName evidence="7">Methyl-accepting chemotaxis protein</fullName>
    </submittedName>
</protein>
<dbReference type="Pfam" id="PF11563">
    <property type="entry name" value="Protoglobin"/>
    <property type="match status" value="1"/>
</dbReference>
<dbReference type="CDD" id="cd01068">
    <property type="entry name" value="globin_sensor"/>
    <property type="match status" value="1"/>
</dbReference>
<evidence type="ECO:0000256" key="4">
    <source>
        <dbReference type="PROSITE-ProRule" id="PRU00284"/>
    </source>
</evidence>
<dbReference type="GO" id="GO:0019825">
    <property type="term" value="F:oxygen binding"/>
    <property type="evidence" value="ECO:0007669"/>
    <property type="project" value="InterPro"/>
</dbReference>
<dbReference type="InterPro" id="IPR004090">
    <property type="entry name" value="Chemotax_Me-accpt_rcpt"/>
</dbReference>
<dbReference type="GO" id="GO:0007165">
    <property type="term" value="P:signal transduction"/>
    <property type="evidence" value="ECO:0007669"/>
    <property type="project" value="UniProtKB-KW"/>
</dbReference>
<dbReference type="InterPro" id="IPR009050">
    <property type="entry name" value="Globin-like_sf"/>
</dbReference>
<dbReference type="FunFam" id="1.10.287.950:FF:000001">
    <property type="entry name" value="Methyl-accepting chemotaxis sensory transducer"/>
    <property type="match status" value="1"/>
</dbReference>
<dbReference type="GO" id="GO:0016020">
    <property type="term" value="C:membrane"/>
    <property type="evidence" value="ECO:0007669"/>
    <property type="project" value="UniProtKB-SubCell"/>
</dbReference>
<dbReference type="Gene3D" id="1.10.490.10">
    <property type="entry name" value="Globins"/>
    <property type="match status" value="1"/>
</dbReference>
<proteinExistence type="inferred from homology"/>
<dbReference type="CDD" id="cd11386">
    <property type="entry name" value="MCP_signal"/>
    <property type="match status" value="1"/>
</dbReference>
<feature type="compositionally biased region" description="Basic and acidic residues" evidence="5">
    <location>
        <begin position="483"/>
        <end position="498"/>
    </location>
</feature>
<evidence type="ECO:0000256" key="1">
    <source>
        <dbReference type="ARBA" id="ARBA00004370"/>
    </source>
</evidence>
<dbReference type="EMBL" id="QBKN01000001">
    <property type="protein sequence ID" value="PTX52771.1"/>
    <property type="molecule type" value="Genomic_DNA"/>
</dbReference>
<dbReference type="InterPro" id="IPR044398">
    <property type="entry name" value="Globin-sensor_dom"/>
</dbReference>
<keyword evidence="2" id="KW-0145">Chemotaxis</keyword>
<gene>
    <name evidence="7" type="ORF">C8N44_10160</name>
</gene>
<evidence type="ECO:0000313" key="7">
    <source>
        <dbReference type="EMBL" id="PTX52771.1"/>
    </source>
</evidence>
<name>A0A2T6B9L0_9RHOB</name>
<dbReference type="GO" id="GO:0020037">
    <property type="term" value="F:heme binding"/>
    <property type="evidence" value="ECO:0007669"/>
    <property type="project" value="InterPro"/>
</dbReference>
<dbReference type="PROSITE" id="PS50111">
    <property type="entry name" value="CHEMOTAXIS_TRANSDUC_2"/>
    <property type="match status" value="1"/>
</dbReference>
<dbReference type="SUPFAM" id="SSF58104">
    <property type="entry name" value="Methyl-accepting chemotaxis protein (MCP) signaling domain"/>
    <property type="match status" value="1"/>
</dbReference>
<dbReference type="SUPFAM" id="SSF46458">
    <property type="entry name" value="Globin-like"/>
    <property type="match status" value="1"/>
</dbReference>
<feature type="region of interest" description="Disordered" evidence="5">
    <location>
        <begin position="483"/>
        <end position="507"/>
    </location>
</feature>
<dbReference type="RefSeq" id="WP_158273974.1">
    <property type="nucleotide sequence ID" value="NZ_BMEZ01000001.1"/>
</dbReference>
<dbReference type="PANTHER" id="PTHR43531">
    <property type="entry name" value="PROTEIN ICFG"/>
    <property type="match status" value="1"/>
</dbReference>
<dbReference type="AlphaFoldDB" id="A0A2T6B9L0"/>
<evidence type="ECO:0000256" key="2">
    <source>
        <dbReference type="ARBA" id="ARBA00022500"/>
    </source>
</evidence>
<keyword evidence="8" id="KW-1185">Reference proteome</keyword>
<keyword evidence="4" id="KW-0807">Transducer</keyword>
<comment type="similarity">
    <text evidence="3">Belongs to the methyl-accepting chemotaxis (MCP) protein family.</text>
</comment>
<evidence type="ECO:0000259" key="6">
    <source>
        <dbReference type="PROSITE" id="PS50111"/>
    </source>
</evidence>
<dbReference type="GO" id="GO:0004888">
    <property type="term" value="F:transmembrane signaling receptor activity"/>
    <property type="evidence" value="ECO:0007669"/>
    <property type="project" value="InterPro"/>
</dbReference>
<dbReference type="InterPro" id="IPR039379">
    <property type="entry name" value="Protoglobin_sensor_dom"/>
</dbReference>
<dbReference type="PRINTS" id="PR00260">
    <property type="entry name" value="CHEMTRNSDUCR"/>
</dbReference>
<dbReference type="SMART" id="SM00283">
    <property type="entry name" value="MA"/>
    <property type="match status" value="1"/>
</dbReference>
<sequence>MRSDDLNKKLQQFDLNEATRAHVAEAGRILMPKVDKVLERFYARALADPEAAGFFDGDDMVRGARNAQKKHWERLFSGTFDADYEASIERIGRTHARIDLPLHIYMSAYADASACMMDMLVDECCKGFRPGKRQRTKKLIGALSRAFALDTERVTTVTFQVWNEEQTLAVHHLDLAIEAIATGNLTYRIPSSEVSDFPVRYEFLREKLNGAIDRLSYVLRNVKEAMTTLMALVEEVRGSAEDLSQRTNSQAASLEETAAAMEEITNSVAETSKYTVNADGVAREAAHEAGNSASIVEETAQAMDGIKTSSEQISQITTLIDDIAFQTNLLALNAGVEAARAGEAGRGFAVVAGEVRSLAAHSSEAAREIKVLISESRDQVEHGVTLVGRAKTSLTGLIQSFEQVSKLSSEINEASRQQSRGLDEVNVSVTQLDTITQQNAAMVDQTNDRMNALHADADRVQKLMGTLQTDEPENDTRASIVEKWRKDNGEQYGRRRADLPIGEEAAS</sequence>
<feature type="domain" description="Methyl-accepting transducer" evidence="6">
    <location>
        <begin position="225"/>
        <end position="454"/>
    </location>
</feature>
<dbReference type="InterPro" id="IPR051310">
    <property type="entry name" value="MCP_chemotaxis"/>
</dbReference>
<dbReference type="OrthoDB" id="4514964at2"/>
<evidence type="ECO:0000256" key="5">
    <source>
        <dbReference type="SAM" id="MobiDB-lite"/>
    </source>
</evidence>
<dbReference type="InterPro" id="IPR004089">
    <property type="entry name" value="MCPsignal_dom"/>
</dbReference>
<dbReference type="InterPro" id="IPR012292">
    <property type="entry name" value="Globin/Proto"/>
</dbReference>
<comment type="subcellular location">
    <subcellularLocation>
        <location evidence="1">Membrane</location>
    </subcellularLocation>
</comment>
<dbReference type="GO" id="GO:0006935">
    <property type="term" value="P:chemotaxis"/>
    <property type="evidence" value="ECO:0007669"/>
    <property type="project" value="UniProtKB-KW"/>
</dbReference>
<dbReference type="Proteomes" id="UP000244069">
    <property type="component" value="Unassembled WGS sequence"/>
</dbReference>
<dbReference type="Gene3D" id="1.10.287.950">
    <property type="entry name" value="Methyl-accepting chemotaxis protein"/>
    <property type="match status" value="1"/>
</dbReference>
<evidence type="ECO:0000256" key="3">
    <source>
        <dbReference type="ARBA" id="ARBA00029447"/>
    </source>
</evidence>
<dbReference type="Pfam" id="PF00015">
    <property type="entry name" value="MCPsignal"/>
    <property type="match status" value="1"/>
</dbReference>
<evidence type="ECO:0000313" key="8">
    <source>
        <dbReference type="Proteomes" id="UP000244069"/>
    </source>
</evidence>